<evidence type="ECO:0000256" key="4">
    <source>
        <dbReference type="RuleBase" id="RU003939"/>
    </source>
</evidence>
<protein>
    <submittedName>
        <fullName evidence="6">Integration host factor subunit alpha</fullName>
    </submittedName>
</protein>
<feature type="compositionally biased region" description="Polar residues" evidence="5">
    <location>
        <begin position="1"/>
        <end position="16"/>
    </location>
</feature>
<proteinExistence type="inferred from homology"/>
<dbReference type="Proteomes" id="UP000199373">
    <property type="component" value="Unassembled WGS sequence"/>
</dbReference>
<evidence type="ECO:0000256" key="5">
    <source>
        <dbReference type="SAM" id="MobiDB-lite"/>
    </source>
</evidence>
<evidence type="ECO:0000313" key="7">
    <source>
        <dbReference type="Proteomes" id="UP000199373"/>
    </source>
</evidence>
<keyword evidence="7" id="KW-1185">Reference proteome</keyword>
<accession>A0A1I0M9Y4</accession>
<dbReference type="GO" id="GO:0005829">
    <property type="term" value="C:cytosol"/>
    <property type="evidence" value="ECO:0007669"/>
    <property type="project" value="TreeGrafter"/>
</dbReference>
<dbReference type="PANTHER" id="PTHR33175:SF3">
    <property type="entry name" value="DNA-BINDING PROTEIN HU-BETA"/>
    <property type="match status" value="1"/>
</dbReference>
<evidence type="ECO:0000256" key="2">
    <source>
        <dbReference type="ARBA" id="ARBA00023067"/>
    </source>
</evidence>
<dbReference type="PANTHER" id="PTHR33175">
    <property type="entry name" value="DNA-BINDING PROTEIN HU"/>
    <property type="match status" value="1"/>
</dbReference>
<evidence type="ECO:0000256" key="1">
    <source>
        <dbReference type="ARBA" id="ARBA00010529"/>
    </source>
</evidence>
<dbReference type="SUPFAM" id="SSF47729">
    <property type="entry name" value="IHF-like DNA-binding proteins"/>
    <property type="match status" value="1"/>
</dbReference>
<dbReference type="Gene3D" id="4.10.520.10">
    <property type="entry name" value="IHF-like DNA-binding proteins"/>
    <property type="match status" value="1"/>
</dbReference>
<dbReference type="Pfam" id="PF00216">
    <property type="entry name" value="Bac_DNA_binding"/>
    <property type="match status" value="1"/>
</dbReference>
<comment type="similarity">
    <text evidence="1 4">Belongs to the bacterial histone-like protein family.</text>
</comment>
<dbReference type="RefSeq" id="WP_091899565.1">
    <property type="nucleotide sequence ID" value="NZ_FOIQ01000001.1"/>
</dbReference>
<dbReference type="CDD" id="cd13832">
    <property type="entry name" value="IHF"/>
    <property type="match status" value="1"/>
</dbReference>
<sequence length="95" mass="10828">MTNKDFISELSQQTGYNPDDTQRMVNAIVEAMGDHFQENDAVLVPTFGTFEVKKKMERIMVNPSTGQRMLVPPKLVLNFKPNVNWKERVKNGGTE</sequence>
<keyword evidence="2" id="KW-0226">DNA condensation</keyword>
<reference evidence="6 7" key="1">
    <citation type="submission" date="2016-10" db="EMBL/GenBank/DDBJ databases">
        <authorList>
            <person name="de Groot N.N."/>
        </authorList>
    </citation>
    <scope>NUCLEOTIDE SEQUENCE [LARGE SCALE GENOMIC DNA]</scope>
    <source>
        <strain evidence="6 7">TC2-24</strain>
    </source>
</reference>
<name>A0A1I0M9Y4_9BACT</name>
<keyword evidence="3" id="KW-0238">DNA-binding</keyword>
<feature type="region of interest" description="Disordered" evidence="5">
    <location>
        <begin position="1"/>
        <end position="20"/>
    </location>
</feature>
<dbReference type="InterPro" id="IPR000119">
    <property type="entry name" value="Hist_DNA-bd"/>
</dbReference>
<dbReference type="InterPro" id="IPR010992">
    <property type="entry name" value="IHF-like_DNA-bd_dom_sf"/>
</dbReference>
<dbReference type="GO" id="GO:0003677">
    <property type="term" value="F:DNA binding"/>
    <property type="evidence" value="ECO:0007669"/>
    <property type="project" value="UniProtKB-KW"/>
</dbReference>
<dbReference type="EMBL" id="FOIQ01000001">
    <property type="protein sequence ID" value="SEV85315.1"/>
    <property type="molecule type" value="Genomic_DNA"/>
</dbReference>
<dbReference type="SMART" id="SM00411">
    <property type="entry name" value="BHL"/>
    <property type="match status" value="1"/>
</dbReference>
<dbReference type="PRINTS" id="PR01727">
    <property type="entry name" value="DNABINDINGHU"/>
</dbReference>
<evidence type="ECO:0000256" key="3">
    <source>
        <dbReference type="ARBA" id="ARBA00023125"/>
    </source>
</evidence>
<organism evidence="6 7">
    <name type="scientific">Prevotella aff. ruminicola Tc2-24</name>
    <dbReference type="NCBI Taxonomy" id="81582"/>
    <lineage>
        <taxon>Bacteria</taxon>
        <taxon>Pseudomonadati</taxon>
        <taxon>Bacteroidota</taxon>
        <taxon>Bacteroidia</taxon>
        <taxon>Bacteroidales</taxon>
        <taxon>Prevotellaceae</taxon>
        <taxon>Prevotella</taxon>
    </lineage>
</organism>
<dbReference type="GO" id="GO:0030527">
    <property type="term" value="F:structural constituent of chromatin"/>
    <property type="evidence" value="ECO:0007669"/>
    <property type="project" value="InterPro"/>
</dbReference>
<dbReference type="GO" id="GO:0030261">
    <property type="term" value="P:chromosome condensation"/>
    <property type="evidence" value="ECO:0007669"/>
    <property type="project" value="UniProtKB-KW"/>
</dbReference>
<evidence type="ECO:0000313" key="6">
    <source>
        <dbReference type="EMBL" id="SEV85315.1"/>
    </source>
</evidence>
<dbReference type="AlphaFoldDB" id="A0A1I0M9Y4"/>
<gene>
    <name evidence="6" type="ORF">SAMN04487850_0486</name>
</gene>